<evidence type="ECO:0000313" key="3">
    <source>
        <dbReference type="EMBL" id="CAD1834747.1"/>
    </source>
</evidence>
<protein>
    <submittedName>
        <fullName evidence="3">Uncharacterized protein</fullName>
    </submittedName>
</protein>
<evidence type="ECO:0000256" key="1">
    <source>
        <dbReference type="PROSITE-ProRule" id="PRU00259"/>
    </source>
</evidence>
<evidence type="ECO:0000256" key="2">
    <source>
        <dbReference type="SAM" id="MobiDB-lite"/>
    </source>
</evidence>
<proteinExistence type="predicted"/>
<dbReference type="InterPro" id="IPR011989">
    <property type="entry name" value="ARM-like"/>
</dbReference>
<feature type="region of interest" description="Disordered" evidence="2">
    <location>
        <begin position="59"/>
        <end position="87"/>
    </location>
</feature>
<gene>
    <name evidence="3" type="ORF">CB5_LOCUS17958</name>
</gene>
<organism evidence="3">
    <name type="scientific">Ananas comosus var. bracteatus</name>
    <name type="common">red pineapple</name>
    <dbReference type="NCBI Taxonomy" id="296719"/>
    <lineage>
        <taxon>Eukaryota</taxon>
        <taxon>Viridiplantae</taxon>
        <taxon>Streptophyta</taxon>
        <taxon>Embryophyta</taxon>
        <taxon>Tracheophyta</taxon>
        <taxon>Spermatophyta</taxon>
        <taxon>Magnoliopsida</taxon>
        <taxon>Liliopsida</taxon>
        <taxon>Poales</taxon>
        <taxon>Bromeliaceae</taxon>
        <taxon>Bromelioideae</taxon>
        <taxon>Ananas</taxon>
    </lineage>
</organism>
<dbReference type="PANTHER" id="PTHR47451">
    <property type="entry name" value="ARM REPEAT SUPERFAMILY PROTEIN"/>
    <property type="match status" value="1"/>
</dbReference>
<dbReference type="InterPro" id="IPR000225">
    <property type="entry name" value="Armadillo"/>
</dbReference>
<feature type="repeat" description="ARM" evidence="1">
    <location>
        <begin position="813"/>
        <end position="855"/>
    </location>
</feature>
<feature type="repeat" description="ARM" evidence="1">
    <location>
        <begin position="258"/>
        <end position="300"/>
    </location>
</feature>
<sequence length="882" mass="97321">MFPGGSFTNPDPFASIGPHKRGRNEERACFFLYFSSNYYYCCYYYDDYDARSLFLNPPSSSSSSSSSPSKPFFLTPPHSPHLRLRRPPDVPLLRRRRRLLAGATADDGGGAGSSPQDIEQLSRTVTSGEAYIGLFVRMLGLDNDPLDREHAIITLWQYSQGGRKCIDDIMQFPGCINLVTSLLKSESCSTCEAAAGLLRNVTSVKLYRDAVAESGAIEEISSLLCQSSIAPEVKEQGLFALWNLSVDEKLRPKIVESDLLPKLVRFLDDEEIKVKEAAGGILANLALSHANHGIMVEVGVIPKLADLLKGKQEGYKVIRKEAKTALLELCKDEYYRILIIEEGLVRVPVVGSAAYKAFKPSTHSWPSLPDGTEIQRNSRPSRYGASELLVGLNIEEKNLKLEEAKMNAIVGRSQQQFLVRIGAIEMEDGEKIQNESPQKEQYTLLPWIDGVARLVLILGLEDTSAIIRAAYSVADASVNEHMRNSFKEAGAVRQLVQLLHHDRLTVREAVAHALDKLSISNIVCRTIEAEGALEPLINILKDPSTPVALLEKTIDILSRIFDTGNGLKRMFDDKVVNGTEGKVNSANSSDDAGGFLQTLLKQEPMTRMEIIGFGIISRLIDLLRKASPSVQTKVASFLEYLANFEPHTTSMTAAGIESGLDAVFQKGVLNVEEDDTENQPEPTIVEIEEIGLATSAAARLLTKLLNFDQFNRTIDPAKYVIQLRKILKSDIPLRTKDWVAACLVKLESKFGSALNNVNFTVDKEVIIYETIPRLIEQIRTSFSYESKRAAVLELKRIISGGSMEFAKAVANAGGIFHLVKLIEEGKGDVIESSLAILYNLSMDAENHPAIISAGAVPVLKRIILSEGPQWTRALHLLRTLPI</sequence>
<name>A0A6V7PVB9_ANACO</name>
<dbReference type="PANTHER" id="PTHR47451:SF1">
    <property type="entry name" value="ARM REPEAT SUPERFAMILY PROTEIN"/>
    <property type="match status" value="1"/>
</dbReference>
<feature type="region of interest" description="Disordered" evidence="2">
    <location>
        <begin position="1"/>
        <end position="20"/>
    </location>
</feature>
<dbReference type="SMART" id="SM00185">
    <property type="entry name" value="ARM"/>
    <property type="match status" value="7"/>
</dbReference>
<feature type="compositionally biased region" description="Low complexity" evidence="2">
    <location>
        <begin position="59"/>
        <end position="69"/>
    </location>
</feature>
<feature type="repeat" description="ARM" evidence="1">
    <location>
        <begin position="215"/>
        <end position="259"/>
    </location>
</feature>
<dbReference type="SUPFAM" id="SSF48371">
    <property type="entry name" value="ARM repeat"/>
    <property type="match status" value="2"/>
</dbReference>
<dbReference type="AlphaFoldDB" id="A0A6V7PVB9"/>
<dbReference type="Gene3D" id="1.25.10.10">
    <property type="entry name" value="Leucine-rich Repeat Variant"/>
    <property type="match status" value="3"/>
</dbReference>
<dbReference type="PROSITE" id="PS50176">
    <property type="entry name" value="ARM_REPEAT"/>
    <property type="match status" value="3"/>
</dbReference>
<dbReference type="EMBL" id="LR862152">
    <property type="protein sequence ID" value="CAD1834747.1"/>
    <property type="molecule type" value="Genomic_DNA"/>
</dbReference>
<accession>A0A6V7PVB9</accession>
<reference evidence="3" key="1">
    <citation type="submission" date="2020-07" db="EMBL/GenBank/DDBJ databases">
        <authorList>
            <person name="Lin J."/>
        </authorList>
    </citation>
    <scope>NUCLEOTIDE SEQUENCE</scope>
</reference>
<dbReference type="InterPro" id="IPR016024">
    <property type="entry name" value="ARM-type_fold"/>
</dbReference>